<reference evidence="1 2" key="1">
    <citation type="submission" date="2021-06" db="EMBL/GenBank/DDBJ databases">
        <title>Caerostris extrusa draft genome.</title>
        <authorList>
            <person name="Kono N."/>
            <person name="Arakawa K."/>
        </authorList>
    </citation>
    <scope>NUCLEOTIDE SEQUENCE [LARGE SCALE GENOMIC DNA]</scope>
</reference>
<dbReference type="EMBL" id="BPLR01018269">
    <property type="protein sequence ID" value="GIY98203.1"/>
    <property type="molecule type" value="Genomic_DNA"/>
</dbReference>
<sequence length="94" mass="10809">MYFFRLVFTRHTGFFGSPKKLSIIRPSISFGNIQNRRTLSILSLSMKGTTVLNRQPHSPLAGCRNRGTLQDTSVGNTMMLGKWLPVERRRCFYI</sequence>
<accession>A0AAV4XUB8</accession>
<dbReference type="AlphaFoldDB" id="A0AAV4XUB8"/>
<evidence type="ECO:0000313" key="2">
    <source>
        <dbReference type="Proteomes" id="UP001054945"/>
    </source>
</evidence>
<keyword evidence="2" id="KW-1185">Reference proteome</keyword>
<organism evidence="1 2">
    <name type="scientific">Caerostris extrusa</name>
    <name type="common">Bark spider</name>
    <name type="synonym">Caerostris bankana</name>
    <dbReference type="NCBI Taxonomy" id="172846"/>
    <lineage>
        <taxon>Eukaryota</taxon>
        <taxon>Metazoa</taxon>
        <taxon>Ecdysozoa</taxon>
        <taxon>Arthropoda</taxon>
        <taxon>Chelicerata</taxon>
        <taxon>Arachnida</taxon>
        <taxon>Araneae</taxon>
        <taxon>Araneomorphae</taxon>
        <taxon>Entelegynae</taxon>
        <taxon>Araneoidea</taxon>
        <taxon>Araneidae</taxon>
        <taxon>Caerostris</taxon>
    </lineage>
</organism>
<protein>
    <submittedName>
        <fullName evidence="1">Uncharacterized protein</fullName>
    </submittedName>
</protein>
<comment type="caution">
    <text evidence="1">The sequence shown here is derived from an EMBL/GenBank/DDBJ whole genome shotgun (WGS) entry which is preliminary data.</text>
</comment>
<gene>
    <name evidence="1" type="ORF">CEXT_343521</name>
</gene>
<evidence type="ECO:0000313" key="1">
    <source>
        <dbReference type="EMBL" id="GIY98203.1"/>
    </source>
</evidence>
<proteinExistence type="predicted"/>
<dbReference type="Proteomes" id="UP001054945">
    <property type="component" value="Unassembled WGS sequence"/>
</dbReference>
<name>A0AAV4XUB8_CAEEX</name>